<dbReference type="InterPro" id="IPR050266">
    <property type="entry name" value="AB_hydrolase_sf"/>
</dbReference>
<dbReference type="GO" id="GO:0016020">
    <property type="term" value="C:membrane"/>
    <property type="evidence" value="ECO:0007669"/>
    <property type="project" value="TreeGrafter"/>
</dbReference>
<dbReference type="PANTHER" id="PTHR43798:SF33">
    <property type="entry name" value="HYDROLASE, PUTATIVE (AFU_ORTHOLOGUE AFUA_2G14860)-RELATED"/>
    <property type="match status" value="1"/>
</dbReference>
<dbReference type="SUPFAM" id="SSF53474">
    <property type="entry name" value="alpha/beta-Hydrolases"/>
    <property type="match status" value="1"/>
</dbReference>
<keyword evidence="2" id="KW-0378">Hydrolase</keyword>
<evidence type="ECO:0000313" key="2">
    <source>
        <dbReference type="EMBL" id="POB48459.1"/>
    </source>
</evidence>
<dbReference type="PANTHER" id="PTHR43798">
    <property type="entry name" value="MONOACYLGLYCEROL LIPASE"/>
    <property type="match status" value="1"/>
</dbReference>
<comment type="caution">
    <text evidence="2">The sequence shown here is derived from an EMBL/GenBank/DDBJ whole genome shotgun (WGS) entry which is preliminary data.</text>
</comment>
<reference evidence="2 3" key="1">
    <citation type="journal article" date="2018" name="Front. Microbiol.">
        <title>Phylogeny of Vibrio vulnificus from the Analysis of the Core-Genome: Implications for Intra-Species Taxonomy.</title>
        <authorList>
            <person name="Roig F.J."/>
            <person name="Gonzalez-Candelas F."/>
            <person name="Sanjuan E."/>
            <person name="Fouz B."/>
            <person name="Feil E.J."/>
            <person name="Llorens C."/>
            <person name="Baker-Austin C."/>
            <person name="Oliver J.D."/>
            <person name="Danin-Poleg Y."/>
            <person name="Gibas C.J."/>
            <person name="Kashi Y."/>
            <person name="Gulig P.A."/>
            <person name="Morrison S.S."/>
            <person name="Amaro C."/>
        </authorList>
    </citation>
    <scope>NUCLEOTIDE SEQUENCE [LARGE SCALE GENOMIC DNA]</scope>
    <source>
        <strain evidence="2 3">CECT4608</strain>
    </source>
</reference>
<dbReference type="AlphaFoldDB" id="A0A2S3R440"/>
<protein>
    <submittedName>
        <fullName evidence="2">Alpha/beta hydrolase</fullName>
    </submittedName>
</protein>
<dbReference type="InterPro" id="IPR029058">
    <property type="entry name" value="AB_hydrolase_fold"/>
</dbReference>
<evidence type="ECO:0000259" key="1">
    <source>
        <dbReference type="Pfam" id="PF00561"/>
    </source>
</evidence>
<dbReference type="Gene3D" id="3.40.50.1820">
    <property type="entry name" value="alpha/beta hydrolase"/>
    <property type="match status" value="1"/>
</dbReference>
<dbReference type="Pfam" id="PF00561">
    <property type="entry name" value="Abhydrolase_1"/>
    <property type="match status" value="1"/>
</dbReference>
<gene>
    <name evidence="2" type="ORF">CRN52_09835</name>
</gene>
<dbReference type="EMBL" id="PDGH01000077">
    <property type="protein sequence ID" value="POB48459.1"/>
    <property type="molecule type" value="Genomic_DNA"/>
</dbReference>
<organism evidence="2 3">
    <name type="scientific">Vibrio vulnificus</name>
    <dbReference type="NCBI Taxonomy" id="672"/>
    <lineage>
        <taxon>Bacteria</taxon>
        <taxon>Pseudomonadati</taxon>
        <taxon>Pseudomonadota</taxon>
        <taxon>Gammaproteobacteria</taxon>
        <taxon>Vibrionales</taxon>
        <taxon>Vibrionaceae</taxon>
        <taxon>Vibrio</taxon>
    </lineage>
</organism>
<accession>A0A2S3R440</accession>
<sequence length="284" mass="31857">MRETRYVIASGTLAAIEYGDVKTADLSVVFLHGWLDNAASFHRVMAELHQKNPKLHLCAIDLPGHGLSSHKSLDNFYPFHDYIDDVYQFLRVLSPNKLLLVGHSLGALIASCYSAAFPEQVTALVQIEGYGPLAEAPQKAVERLRQGVLSRNRLRAKPSRNLSSFDEALMLRVAANQLSADALRPIVERGVEHRHGIWQWRHDAKLKCDSLYRLSQKHAETILDQISCFHLIILGENGFRELKDISHLNAKNPAQIETVQGGHHCHLEQSLEVAMRILGVVNKI</sequence>
<dbReference type="InterPro" id="IPR000073">
    <property type="entry name" value="AB_hydrolase_1"/>
</dbReference>
<proteinExistence type="predicted"/>
<feature type="domain" description="AB hydrolase-1" evidence="1">
    <location>
        <begin position="28"/>
        <end position="160"/>
    </location>
</feature>
<name>A0A2S3R440_VIBVL</name>
<dbReference type="RefSeq" id="WP_011149809.1">
    <property type="nucleotide sequence ID" value="NZ_CBCSFK010000003.1"/>
</dbReference>
<evidence type="ECO:0000313" key="3">
    <source>
        <dbReference type="Proteomes" id="UP000237466"/>
    </source>
</evidence>
<dbReference type="GO" id="GO:0016787">
    <property type="term" value="F:hydrolase activity"/>
    <property type="evidence" value="ECO:0007669"/>
    <property type="project" value="UniProtKB-KW"/>
</dbReference>
<dbReference type="Proteomes" id="UP000237466">
    <property type="component" value="Unassembled WGS sequence"/>
</dbReference>